<proteinExistence type="predicted"/>
<dbReference type="OrthoDB" id="2020560at2759"/>
<dbReference type="PANTHER" id="PTHR33064:SF39">
    <property type="match status" value="1"/>
</dbReference>
<dbReference type="Proteomes" id="UP000663760">
    <property type="component" value="Chromosome 4"/>
</dbReference>
<dbReference type="Gene3D" id="3.30.70.270">
    <property type="match status" value="1"/>
</dbReference>
<dbReference type="SUPFAM" id="SSF56672">
    <property type="entry name" value="DNA/RNA polymerases"/>
    <property type="match status" value="1"/>
</dbReference>
<dbReference type="AlphaFoldDB" id="A0A7I8K8Z3"/>
<accession>A0A7I8K8Z3</accession>
<evidence type="ECO:0000313" key="2">
    <source>
        <dbReference type="EMBL" id="CAA7394227.1"/>
    </source>
</evidence>
<reference evidence="2" key="1">
    <citation type="submission" date="2020-02" db="EMBL/GenBank/DDBJ databases">
        <authorList>
            <person name="Scholz U."/>
            <person name="Mascher M."/>
            <person name="Fiebig A."/>
        </authorList>
    </citation>
    <scope>NUCLEOTIDE SEQUENCE</scope>
</reference>
<dbReference type="InterPro" id="IPR041577">
    <property type="entry name" value="RT_RNaseH_2"/>
</dbReference>
<feature type="domain" description="Reverse transcriptase/retrotransposon-derived protein RNase H-like" evidence="1">
    <location>
        <begin position="123"/>
        <end position="167"/>
    </location>
</feature>
<dbReference type="PANTHER" id="PTHR33064">
    <property type="entry name" value="POL PROTEIN"/>
    <property type="match status" value="1"/>
</dbReference>
<evidence type="ECO:0000259" key="1">
    <source>
        <dbReference type="Pfam" id="PF17919"/>
    </source>
</evidence>
<sequence>MNINFLTSIVKISCGDKSVEIKIFEVSNDLKKSQVYDCYIVDLLNDFDDLDGVVLGHIVSERGLDVDRVKIDIISKMKPPNLKKQIKSFLGHVGYYRKFIQDFSKISKPLSMLLSKDVPFNFDEKCFESFSKIKRLLIEAPILQAPDWSLPFKIMFDASNYAVGAVLG</sequence>
<organism evidence="2 3">
    <name type="scientific">Spirodela intermedia</name>
    <name type="common">Intermediate duckweed</name>
    <dbReference type="NCBI Taxonomy" id="51605"/>
    <lineage>
        <taxon>Eukaryota</taxon>
        <taxon>Viridiplantae</taxon>
        <taxon>Streptophyta</taxon>
        <taxon>Embryophyta</taxon>
        <taxon>Tracheophyta</taxon>
        <taxon>Spermatophyta</taxon>
        <taxon>Magnoliopsida</taxon>
        <taxon>Liliopsida</taxon>
        <taxon>Araceae</taxon>
        <taxon>Lemnoideae</taxon>
        <taxon>Spirodela</taxon>
    </lineage>
</organism>
<protein>
    <recommendedName>
        <fullName evidence="1">Reverse transcriptase/retrotransposon-derived protein RNase H-like domain-containing protein</fullName>
    </recommendedName>
</protein>
<dbReference type="InterPro" id="IPR051320">
    <property type="entry name" value="Viral_Replic_Matur_Polypro"/>
</dbReference>
<gene>
    <name evidence="2" type="ORF">SI8410_04004888</name>
</gene>
<evidence type="ECO:0000313" key="3">
    <source>
        <dbReference type="Proteomes" id="UP000663760"/>
    </source>
</evidence>
<keyword evidence="3" id="KW-1185">Reference proteome</keyword>
<dbReference type="FunFam" id="3.30.70.270:FF:000020">
    <property type="entry name" value="Transposon Tf2-6 polyprotein-like Protein"/>
    <property type="match status" value="1"/>
</dbReference>
<dbReference type="InterPro" id="IPR043502">
    <property type="entry name" value="DNA/RNA_pol_sf"/>
</dbReference>
<name>A0A7I8K8Z3_SPIIN</name>
<dbReference type="EMBL" id="LR746267">
    <property type="protein sequence ID" value="CAA7394227.1"/>
    <property type="molecule type" value="Genomic_DNA"/>
</dbReference>
<dbReference type="Pfam" id="PF17919">
    <property type="entry name" value="RT_RNaseH_2"/>
    <property type="match status" value="1"/>
</dbReference>
<dbReference type="InterPro" id="IPR043128">
    <property type="entry name" value="Rev_trsase/Diguanyl_cyclase"/>
</dbReference>